<evidence type="ECO:0000259" key="4">
    <source>
        <dbReference type="Pfam" id="PF00891"/>
    </source>
</evidence>
<gene>
    <name evidence="6" type="ORF">P3W85_35200</name>
</gene>
<evidence type="ECO:0000313" key="6">
    <source>
        <dbReference type="EMBL" id="MDF3838145.1"/>
    </source>
</evidence>
<dbReference type="Proteomes" id="UP001216674">
    <property type="component" value="Unassembled WGS sequence"/>
</dbReference>
<name>A0ABT6AZV5_9BURK</name>
<accession>A0ABT6AZV5</accession>
<organism evidence="6 7">
    <name type="scientific">Cupriavidus basilensis</name>
    <dbReference type="NCBI Taxonomy" id="68895"/>
    <lineage>
        <taxon>Bacteria</taxon>
        <taxon>Pseudomonadati</taxon>
        <taxon>Pseudomonadota</taxon>
        <taxon>Betaproteobacteria</taxon>
        <taxon>Burkholderiales</taxon>
        <taxon>Burkholderiaceae</taxon>
        <taxon>Cupriavidus</taxon>
    </lineage>
</organism>
<evidence type="ECO:0000256" key="2">
    <source>
        <dbReference type="ARBA" id="ARBA00022679"/>
    </source>
</evidence>
<dbReference type="PANTHER" id="PTHR43712:SF2">
    <property type="entry name" value="O-METHYLTRANSFERASE CICE"/>
    <property type="match status" value="1"/>
</dbReference>
<dbReference type="InterPro" id="IPR036390">
    <property type="entry name" value="WH_DNA-bd_sf"/>
</dbReference>
<feature type="domain" description="O-methyltransferase C-terminal" evidence="4">
    <location>
        <begin position="127"/>
        <end position="335"/>
    </location>
</feature>
<evidence type="ECO:0000256" key="1">
    <source>
        <dbReference type="ARBA" id="ARBA00022603"/>
    </source>
</evidence>
<dbReference type="GO" id="GO:0008168">
    <property type="term" value="F:methyltransferase activity"/>
    <property type="evidence" value="ECO:0007669"/>
    <property type="project" value="UniProtKB-KW"/>
</dbReference>
<dbReference type="PANTHER" id="PTHR43712">
    <property type="entry name" value="PUTATIVE (AFU_ORTHOLOGUE AFUA_4G14580)-RELATED"/>
    <property type="match status" value="1"/>
</dbReference>
<dbReference type="Gene3D" id="3.40.50.150">
    <property type="entry name" value="Vaccinia Virus protein VP39"/>
    <property type="match status" value="1"/>
</dbReference>
<dbReference type="PROSITE" id="PS51683">
    <property type="entry name" value="SAM_OMT_II"/>
    <property type="match status" value="1"/>
</dbReference>
<dbReference type="GO" id="GO:0032259">
    <property type="term" value="P:methylation"/>
    <property type="evidence" value="ECO:0007669"/>
    <property type="project" value="UniProtKB-KW"/>
</dbReference>
<evidence type="ECO:0000259" key="5">
    <source>
        <dbReference type="Pfam" id="PF08100"/>
    </source>
</evidence>
<dbReference type="Gene3D" id="1.10.10.10">
    <property type="entry name" value="Winged helix-like DNA-binding domain superfamily/Winged helix DNA-binding domain"/>
    <property type="match status" value="1"/>
</dbReference>
<comment type="caution">
    <text evidence="6">The sequence shown here is derived from an EMBL/GenBank/DDBJ whole genome shotgun (WGS) entry which is preliminary data.</text>
</comment>
<dbReference type="InterPro" id="IPR001077">
    <property type="entry name" value="COMT_C"/>
</dbReference>
<dbReference type="PIRSF" id="PIRSF005739">
    <property type="entry name" value="O-mtase"/>
    <property type="match status" value="1"/>
</dbReference>
<dbReference type="InterPro" id="IPR029063">
    <property type="entry name" value="SAM-dependent_MTases_sf"/>
</dbReference>
<dbReference type="SUPFAM" id="SSF53335">
    <property type="entry name" value="S-adenosyl-L-methionine-dependent methyltransferases"/>
    <property type="match status" value="1"/>
</dbReference>
<evidence type="ECO:0000313" key="7">
    <source>
        <dbReference type="Proteomes" id="UP001216674"/>
    </source>
</evidence>
<keyword evidence="2" id="KW-0808">Transferase</keyword>
<dbReference type="Pfam" id="PF08100">
    <property type="entry name" value="Dimerisation"/>
    <property type="match status" value="1"/>
</dbReference>
<dbReference type="EMBL" id="JARJLM010000564">
    <property type="protein sequence ID" value="MDF3838145.1"/>
    <property type="molecule type" value="Genomic_DNA"/>
</dbReference>
<dbReference type="RefSeq" id="WP_017228607.1">
    <property type="nucleotide sequence ID" value="NZ_JARJLM010000564.1"/>
</dbReference>
<evidence type="ECO:0000256" key="3">
    <source>
        <dbReference type="ARBA" id="ARBA00022691"/>
    </source>
</evidence>
<keyword evidence="1 6" id="KW-0489">Methyltransferase</keyword>
<dbReference type="InterPro" id="IPR012967">
    <property type="entry name" value="COMT_dimerisation"/>
</dbReference>
<proteinExistence type="predicted"/>
<feature type="domain" description="O-methyltransferase dimerisation" evidence="5">
    <location>
        <begin position="30"/>
        <end position="104"/>
    </location>
</feature>
<keyword evidence="3" id="KW-0949">S-adenosyl-L-methionine</keyword>
<dbReference type="InterPro" id="IPR016461">
    <property type="entry name" value="COMT-like"/>
</dbReference>
<keyword evidence="7" id="KW-1185">Reference proteome</keyword>
<dbReference type="InterPro" id="IPR036388">
    <property type="entry name" value="WH-like_DNA-bd_sf"/>
</dbReference>
<dbReference type="Pfam" id="PF00891">
    <property type="entry name" value="Methyltransf_2"/>
    <property type="match status" value="1"/>
</dbReference>
<protein>
    <submittedName>
        <fullName evidence="6">Methyltransferase</fullName>
    </submittedName>
</protein>
<sequence length="355" mass="38184">MQNGNDAAGKAADAGAWHAPERTPERLLQLGMGFWAAKTLLSAVELGVFTQLADGPRDAAALSGTLGLHPRGAADFLDALVALRLLERDDGNHYSNSPDTDLFLDKAKPSYVGGLLEMANARLYPSWGSLTEALRTGHPQSEASGGDDLFAAIYQDEQSLRGFLQAMTGVSMAAAQAMARKFPWAACQTFIDIGTAQGALPVQIALAHPHLRGGGFDLPAVGPVFEEYVAAHGLQDRLRFYPGDFFRDPCPTADVLVMGHILHDWNLEQKLHLLAKCHAALPARGHLIVYDAMIDDARRQNAFGLLMSLNMLIETPGGFDYTGTQCCAWAKQVGFARARVEPLTGPDSMMIATKG</sequence>
<reference evidence="6 7" key="1">
    <citation type="submission" date="2023-03" db="EMBL/GenBank/DDBJ databases">
        <title>Draft assemblies of triclosan tolerant bacteria isolated from returned activated sludge.</title>
        <authorList>
            <person name="Van Hamelsveld S."/>
        </authorList>
    </citation>
    <scope>NUCLEOTIDE SEQUENCE [LARGE SCALE GENOMIC DNA]</scope>
    <source>
        <strain evidence="6 7">GW210010_S58</strain>
    </source>
</reference>
<dbReference type="SUPFAM" id="SSF46785">
    <property type="entry name" value="Winged helix' DNA-binding domain"/>
    <property type="match status" value="1"/>
</dbReference>